<reference evidence="5" key="1">
    <citation type="submission" date="2016-05" db="EMBL/GenBank/DDBJ databases">
        <title>Comparative genomics of biotechnologically important yeasts.</title>
        <authorList>
            <consortium name="DOE Joint Genome Institute"/>
            <person name="Riley R."/>
            <person name="Haridas S."/>
            <person name="Wolfe K.H."/>
            <person name="Lopes M.R."/>
            <person name="Hittinger C.T."/>
            <person name="Goker M."/>
            <person name="Salamov A."/>
            <person name="Wisecaver J."/>
            <person name="Long T.M."/>
            <person name="Aerts A.L."/>
            <person name="Barry K."/>
            <person name="Choi C."/>
            <person name="Clum A."/>
            <person name="Coughlan A.Y."/>
            <person name="Deshpande S."/>
            <person name="Douglass A.P."/>
            <person name="Hanson S.J."/>
            <person name="Klenk H.-P."/>
            <person name="Labutti K."/>
            <person name="Lapidus A."/>
            <person name="Lindquist E."/>
            <person name="Lipzen A."/>
            <person name="Meier-Kolthoff J.P."/>
            <person name="Ohm R.A."/>
            <person name="Otillar R.P."/>
            <person name="Pangilinan J."/>
            <person name="Peng Y."/>
            <person name="Rokas A."/>
            <person name="Rosa C.A."/>
            <person name="Scheuner C."/>
            <person name="Sibirny A.A."/>
            <person name="Slot J.C."/>
            <person name="Stielow J.B."/>
            <person name="Sun H."/>
            <person name="Kurtzman C.P."/>
            <person name="Blackwell M."/>
            <person name="Grigoriev I.V."/>
            <person name="Jeffries T.W."/>
        </authorList>
    </citation>
    <scope>NUCLEOTIDE SEQUENCE [LARGE SCALE GENOMIC DNA]</scope>
    <source>
        <strain evidence="5">NRRL Y-17324</strain>
    </source>
</reference>
<dbReference type="PROSITE" id="PS50172">
    <property type="entry name" value="BRCT"/>
    <property type="match status" value="3"/>
</dbReference>
<feature type="region of interest" description="Disordered" evidence="2">
    <location>
        <begin position="270"/>
        <end position="295"/>
    </location>
</feature>
<evidence type="ECO:0000259" key="3">
    <source>
        <dbReference type="PROSITE" id="PS50172"/>
    </source>
</evidence>
<dbReference type="PANTHER" id="PTHR13561:SF20">
    <property type="entry name" value="DNA TOPOISOMERASE 2-BINDING PROTEIN 1"/>
    <property type="match status" value="1"/>
</dbReference>
<keyword evidence="1" id="KW-0677">Repeat</keyword>
<sequence>MPQTKPFDGLRFCCTGILSHIREDLAEKIETLGGTHYSDLMSDVNYLIVGERATAKYNFCIKKRHDIKFIVADTVSEVYDLWLKGEDEGSKKLDINTHLMPVFDHTNVCFSRIEFSTGELRLLFRKDLFRYKALKKMSLNVEDYLTTKNLIGVINKHGGKCTESLTLANTCVVTTEKAGRRYNKATEWKKPVVHPIWIFDSIVRGGLLNYDEYNLGNEYNGCDVWNEVIDTRTKPVVEEPRIKLQKNTEIWNSIMENKLKNKRVVQNSVWDEEEEEEDNYEVDKPGVEGDVESKTPKEQENQLFLEFNFLLIGFSSQEATLLTKVISNHGGDVTSDTGDDSITHVMVPASKGTQSFLMLRILSPPMKAKITNGEIIAVTEWFVERSMFYNRTSIDRWGQPMKGLVPSTRKFNVCITGFTGIELLHVEKLIRYLNFEFCESLTSNRDLLVVNVNLFKTSLSKNSPKLLEYKYSDITDCPTFQQGGASVAVLSSKNKINAAKKWQIPVVSVAYLWEIMELSSGKPKQVMPNIMDLTWCLFAPRTSPRAMSLMEYNKNMDAEPTNGPQHEHSDSPSDTRDSTSSKRSDDSDSLRLPSPRKAAKRQKYGQLAGLREALSLTNKLQQAQYQAQDGPDDYQDEERMNFDVTNDDDDIITQVGYQNTESARNDQELLKKLGDDGLREQPARRPREVKKPAKYTK</sequence>
<organism evidence="4 5">
    <name type="scientific">Suhomyces tanzawaensis NRRL Y-17324</name>
    <dbReference type="NCBI Taxonomy" id="984487"/>
    <lineage>
        <taxon>Eukaryota</taxon>
        <taxon>Fungi</taxon>
        <taxon>Dikarya</taxon>
        <taxon>Ascomycota</taxon>
        <taxon>Saccharomycotina</taxon>
        <taxon>Pichiomycetes</taxon>
        <taxon>Debaryomycetaceae</taxon>
        <taxon>Suhomyces</taxon>
    </lineage>
</organism>
<keyword evidence="5" id="KW-1185">Reference proteome</keyword>
<dbReference type="GO" id="GO:0007095">
    <property type="term" value="P:mitotic G2 DNA damage checkpoint signaling"/>
    <property type="evidence" value="ECO:0007669"/>
    <property type="project" value="TreeGrafter"/>
</dbReference>
<dbReference type="GeneID" id="30986110"/>
<feature type="domain" description="BRCT" evidence="3">
    <location>
        <begin position="153"/>
        <end position="215"/>
    </location>
</feature>
<dbReference type="Gene3D" id="3.40.50.10190">
    <property type="entry name" value="BRCT domain"/>
    <property type="match status" value="4"/>
</dbReference>
<dbReference type="STRING" id="984487.A0A1E4SNS9"/>
<feature type="compositionally biased region" description="Basic and acidic residues" evidence="2">
    <location>
        <begin position="565"/>
        <end position="589"/>
    </location>
</feature>
<dbReference type="RefSeq" id="XP_020066268.1">
    <property type="nucleotide sequence ID" value="XM_020211974.1"/>
</dbReference>
<gene>
    <name evidence="4" type="ORF">CANTADRAFT_94287</name>
</gene>
<accession>A0A1E4SNS9</accession>
<protein>
    <recommendedName>
        <fullName evidence="3">BRCT domain-containing protein</fullName>
    </recommendedName>
</protein>
<dbReference type="SMART" id="SM00292">
    <property type="entry name" value="BRCT"/>
    <property type="match status" value="3"/>
</dbReference>
<feature type="compositionally biased region" description="Acidic residues" evidence="2">
    <location>
        <begin position="270"/>
        <end position="280"/>
    </location>
</feature>
<evidence type="ECO:0000313" key="5">
    <source>
        <dbReference type="Proteomes" id="UP000094285"/>
    </source>
</evidence>
<dbReference type="Pfam" id="PF00533">
    <property type="entry name" value="BRCT"/>
    <property type="match status" value="2"/>
</dbReference>
<feature type="region of interest" description="Disordered" evidence="2">
    <location>
        <begin position="656"/>
        <end position="697"/>
    </location>
</feature>
<name>A0A1E4SNS9_9ASCO</name>
<feature type="region of interest" description="Disordered" evidence="2">
    <location>
        <begin position="555"/>
        <end position="604"/>
    </location>
</feature>
<dbReference type="Proteomes" id="UP000094285">
    <property type="component" value="Unassembled WGS sequence"/>
</dbReference>
<dbReference type="SUPFAM" id="SSF52113">
    <property type="entry name" value="BRCT domain"/>
    <property type="match status" value="4"/>
</dbReference>
<dbReference type="InterPro" id="IPR036420">
    <property type="entry name" value="BRCT_dom_sf"/>
</dbReference>
<feature type="compositionally biased region" description="Basic and acidic residues" evidence="2">
    <location>
        <begin position="281"/>
        <end position="295"/>
    </location>
</feature>
<dbReference type="GO" id="GO:0033314">
    <property type="term" value="P:mitotic DNA replication checkpoint signaling"/>
    <property type="evidence" value="ECO:0007669"/>
    <property type="project" value="TreeGrafter"/>
</dbReference>
<evidence type="ECO:0000256" key="2">
    <source>
        <dbReference type="SAM" id="MobiDB-lite"/>
    </source>
</evidence>
<dbReference type="EMBL" id="KV453910">
    <property type="protein sequence ID" value="ODV81146.1"/>
    <property type="molecule type" value="Genomic_DNA"/>
</dbReference>
<dbReference type="OrthoDB" id="251770at2759"/>
<evidence type="ECO:0000313" key="4">
    <source>
        <dbReference type="EMBL" id="ODV81146.1"/>
    </source>
</evidence>
<feature type="compositionally biased region" description="Basic and acidic residues" evidence="2">
    <location>
        <begin position="663"/>
        <end position="691"/>
    </location>
</feature>
<dbReference type="PANTHER" id="PTHR13561">
    <property type="entry name" value="DNA REPLICATION REGULATOR DPB11-RELATED"/>
    <property type="match status" value="1"/>
</dbReference>
<feature type="domain" description="BRCT" evidence="3">
    <location>
        <begin position="2"/>
        <end position="100"/>
    </location>
</feature>
<dbReference type="AlphaFoldDB" id="A0A1E4SNS9"/>
<dbReference type="GO" id="GO:0006270">
    <property type="term" value="P:DNA replication initiation"/>
    <property type="evidence" value="ECO:0007669"/>
    <property type="project" value="TreeGrafter"/>
</dbReference>
<proteinExistence type="predicted"/>
<dbReference type="InterPro" id="IPR001357">
    <property type="entry name" value="BRCT_dom"/>
</dbReference>
<evidence type="ECO:0000256" key="1">
    <source>
        <dbReference type="ARBA" id="ARBA00022737"/>
    </source>
</evidence>
<dbReference type="CDD" id="cd00027">
    <property type="entry name" value="BRCT"/>
    <property type="match status" value="1"/>
</dbReference>
<feature type="domain" description="BRCT" evidence="3">
    <location>
        <begin position="299"/>
        <end position="384"/>
    </location>
</feature>